<comment type="subunit">
    <text evidence="8">Heterotetramer composed of ParC and ParE.</text>
</comment>
<dbReference type="FunFam" id="3.30.1360.40:FF:000002">
    <property type="entry name" value="DNA gyrase subunit A"/>
    <property type="match status" value="1"/>
</dbReference>
<dbReference type="PANTHER" id="PTHR43493">
    <property type="entry name" value="DNA GYRASE/TOPOISOMERASE SUBUNIT A"/>
    <property type="match status" value="1"/>
</dbReference>
<gene>
    <name evidence="9" type="primary">gyrA</name>
    <name evidence="13" type="ORF">DW747_07620</name>
</gene>
<dbReference type="GO" id="GO:0005524">
    <property type="term" value="F:ATP binding"/>
    <property type="evidence" value="ECO:0007669"/>
    <property type="project" value="UniProtKB-UniRule"/>
</dbReference>
<evidence type="ECO:0000313" key="13">
    <source>
        <dbReference type="EMBL" id="RGC48020.1"/>
    </source>
</evidence>
<keyword evidence="3 9" id="KW-0547">Nucleotide-binding</keyword>
<dbReference type="PANTHER" id="PTHR43493:SF5">
    <property type="entry name" value="DNA GYRASE SUBUNIT A, CHLOROPLASTIC_MITOCHONDRIAL"/>
    <property type="match status" value="1"/>
</dbReference>
<keyword evidence="9" id="KW-0963">Cytoplasm</keyword>
<comment type="caution">
    <text evidence="13">The sequence shown here is derived from an EMBL/GenBank/DDBJ whole genome shotgun (WGS) entry which is preliminary data.</text>
</comment>
<feature type="compositionally biased region" description="Acidic residues" evidence="11">
    <location>
        <begin position="815"/>
        <end position="849"/>
    </location>
</feature>
<dbReference type="NCBIfam" id="NF004043">
    <property type="entry name" value="PRK05560.1"/>
    <property type="match status" value="1"/>
</dbReference>
<dbReference type="InterPro" id="IPR013758">
    <property type="entry name" value="Topo_IIA_A/C_ab"/>
</dbReference>
<dbReference type="EMBL" id="QVFD01000005">
    <property type="protein sequence ID" value="RGC48020.1"/>
    <property type="molecule type" value="Genomic_DNA"/>
</dbReference>
<evidence type="ECO:0000256" key="10">
    <source>
        <dbReference type="PROSITE-ProRule" id="PRU01384"/>
    </source>
</evidence>
<reference evidence="13 14" key="1">
    <citation type="submission" date="2018-08" db="EMBL/GenBank/DDBJ databases">
        <title>A genome reference for cultivated species of the human gut microbiota.</title>
        <authorList>
            <person name="Zou Y."/>
            <person name="Xue W."/>
            <person name="Luo G."/>
        </authorList>
    </citation>
    <scope>NUCLEOTIDE SEQUENCE [LARGE SCALE GENOMIC DNA]</scope>
    <source>
        <strain evidence="13 14">AM28-39</strain>
    </source>
</reference>
<comment type="miscellaneous">
    <text evidence="9">Few gyrases are as efficient as E.coli at forming negative supercoils. Not all organisms have 2 type II topoisomerases; in organisms with a single type II topoisomerase this enzyme also has to decatenate newly replicated chromosomes.</text>
</comment>
<dbReference type="GO" id="GO:0009330">
    <property type="term" value="C:DNA topoisomerase type II (double strand cut, ATP-hydrolyzing) complex"/>
    <property type="evidence" value="ECO:0007669"/>
    <property type="project" value="TreeGrafter"/>
</dbReference>
<keyword evidence="7 9" id="KW-0413">Isomerase</keyword>
<dbReference type="EC" id="5.6.2.2" evidence="9"/>
<evidence type="ECO:0000256" key="7">
    <source>
        <dbReference type="ARBA" id="ARBA00023235"/>
    </source>
</evidence>
<dbReference type="FunFam" id="3.90.199.10:FF:000001">
    <property type="entry name" value="DNA gyrase subunit A"/>
    <property type="match status" value="1"/>
</dbReference>
<dbReference type="InterPro" id="IPR006691">
    <property type="entry name" value="GyrA/parC_rep"/>
</dbReference>
<dbReference type="InterPro" id="IPR013760">
    <property type="entry name" value="Topo_IIA-like_dom_sf"/>
</dbReference>
<evidence type="ECO:0000256" key="1">
    <source>
        <dbReference type="ARBA" id="ARBA00000185"/>
    </source>
</evidence>
<evidence type="ECO:0000256" key="6">
    <source>
        <dbReference type="ARBA" id="ARBA00023125"/>
    </source>
</evidence>
<dbReference type="AlphaFoldDB" id="A0A3E2XMN4"/>
<feature type="domain" description="Topo IIA-type catalytic" evidence="12">
    <location>
        <begin position="35"/>
        <end position="504"/>
    </location>
</feature>
<dbReference type="InterPro" id="IPR002205">
    <property type="entry name" value="Topo_IIA_dom_A"/>
</dbReference>
<dbReference type="HAMAP" id="MF_01897">
    <property type="entry name" value="GyrA"/>
    <property type="match status" value="1"/>
</dbReference>
<feature type="active site" description="O-(5'-phospho-DNA)-tyrosine intermediate" evidence="9 10">
    <location>
        <position position="123"/>
    </location>
</feature>
<evidence type="ECO:0000256" key="2">
    <source>
        <dbReference type="ARBA" id="ARBA00008263"/>
    </source>
</evidence>
<comment type="catalytic activity">
    <reaction evidence="1 9 10">
        <text>ATP-dependent breakage, passage and rejoining of double-stranded DNA.</text>
        <dbReference type="EC" id="5.6.2.2"/>
    </reaction>
</comment>
<dbReference type="Gene3D" id="3.90.199.10">
    <property type="entry name" value="Topoisomerase II, domain 5"/>
    <property type="match status" value="1"/>
</dbReference>
<dbReference type="NCBIfam" id="NF004044">
    <property type="entry name" value="PRK05561.1"/>
    <property type="match status" value="1"/>
</dbReference>
<dbReference type="GO" id="GO:0005694">
    <property type="term" value="C:chromosome"/>
    <property type="evidence" value="ECO:0007669"/>
    <property type="project" value="InterPro"/>
</dbReference>
<dbReference type="Gene3D" id="2.120.10.90">
    <property type="entry name" value="DNA gyrase/topoisomerase IV, subunit A, C-terminal"/>
    <property type="match status" value="1"/>
</dbReference>
<evidence type="ECO:0000256" key="3">
    <source>
        <dbReference type="ARBA" id="ARBA00022741"/>
    </source>
</evidence>
<proteinExistence type="inferred from homology"/>
<dbReference type="SUPFAM" id="SSF101904">
    <property type="entry name" value="GyrA/ParC C-terminal domain-like"/>
    <property type="match status" value="1"/>
</dbReference>
<dbReference type="Gene3D" id="3.30.1360.40">
    <property type="match status" value="1"/>
</dbReference>
<dbReference type="Gene3D" id="1.10.268.10">
    <property type="entry name" value="Topoisomerase, domain 3"/>
    <property type="match status" value="1"/>
</dbReference>
<evidence type="ECO:0000256" key="4">
    <source>
        <dbReference type="ARBA" id="ARBA00022840"/>
    </source>
</evidence>
<evidence type="ECO:0000256" key="11">
    <source>
        <dbReference type="SAM" id="MobiDB-lite"/>
    </source>
</evidence>
<dbReference type="GO" id="GO:0003677">
    <property type="term" value="F:DNA binding"/>
    <property type="evidence" value="ECO:0007669"/>
    <property type="project" value="UniProtKB-UniRule"/>
</dbReference>
<feature type="short sequence motif" description="GyrA-box" evidence="9">
    <location>
        <begin position="531"/>
        <end position="537"/>
    </location>
</feature>
<accession>A0A3E2XMN4</accession>
<dbReference type="CDD" id="cd00187">
    <property type="entry name" value="TOP4c"/>
    <property type="match status" value="1"/>
</dbReference>
<keyword evidence="14" id="KW-1185">Reference proteome</keyword>
<evidence type="ECO:0000256" key="8">
    <source>
        <dbReference type="ARBA" id="ARBA00063644"/>
    </source>
</evidence>
<comment type="subunit">
    <text evidence="9">Heterotetramer, composed of two GyrA and two GyrB chains. In the heterotetramer, GyrA contains the active site tyrosine that forms a transient covalent intermediate with DNA, while GyrB binds cofactors and catalyzes ATP hydrolysis.</text>
</comment>
<evidence type="ECO:0000256" key="5">
    <source>
        <dbReference type="ARBA" id="ARBA00023029"/>
    </source>
</evidence>
<dbReference type="NCBIfam" id="TIGR01063">
    <property type="entry name" value="gyrA"/>
    <property type="match status" value="1"/>
</dbReference>
<feature type="region of interest" description="Disordered" evidence="11">
    <location>
        <begin position="811"/>
        <end position="849"/>
    </location>
</feature>
<comment type="similarity">
    <text evidence="2 9">Belongs to the type II topoisomerase GyrA/ParC subunit family.</text>
</comment>
<evidence type="ECO:0000256" key="9">
    <source>
        <dbReference type="HAMAP-Rule" id="MF_01897"/>
    </source>
</evidence>
<dbReference type="InterPro" id="IPR005743">
    <property type="entry name" value="GyrA"/>
</dbReference>
<organism evidence="13 14">
    <name type="scientific">Coprococcus catus</name>
    <dbReference type="NCBI Taxonomy" id="116085"/>
    <lineage>
        <taxon>Bacteria</taxon>
        <taxon>Bacillati</taxon>
        <taxon>Bacillota</taxon>
        <taxon>Clostridia</taxon>
        <taxon>Lachnospirales</taxon>
        <taxon>Lachnospiraceae</taxon>
        <taxon>Coprococcus</taxon>
    </lineage>
</organism>
<dbReference type="GO" id="GO:0005737">
    <property type="term" value="C:cytoplasm"/>
    <property type="evidence" value="ECO:0007669"/>
    <property type="project" value="UniProtKB-SubCell"/>
</dbReference>
<dbReference type="FunFam" id="2.120.10.90:FF:000005">
    <property type="entry name" value="DNA topoisomerase 4 subunit A"/>
    <property type="match status" value="1"/>
</dbReference>
<dbReference type="GO" id="GO:0006265">
    <property type="term" value="P:DNA topological change"/>
    <property type="evidence" value="ECO:0007669"/>
    <property type="project" value="UniProtKB-UniRule"/>
</dbReference>
<comment type="subcellular location">
    <subcellularLocation>
        <location evidence="9">Cytoplasm</location>
    </subcellularLocation>
</comment>
<dbReference type="GO" id="GO:0006261">
    <property type="term" value="P:DNA-templated DNA replication"/>
    <property type="evidence" value="ECO:0007669"/>
    <property type="project" value="UniProtKB-UniRule"/>
</dbReference>
<dbReference type="SMART" id="SM00434">
    <property type="entry name" value="TOP4c"/>
    <property type="match status" value="1"/>
</dbReference>
<dbReference type="RefSeq" id="WP_015512991.1">
    <property type="nucleotide sequence ID" value="NZ_LR698973.1"/>
</dbReference>
<protein>
    <recommendedName>
        <fullName evidence="9">DNA gyrase subunit A</fullName>
        <ecNumber evidence="9">5.6.2.2</ecNumber>
    </recommendedName>
</protein>
<evidence type="ECO:0000313" key="14">
    <source>
        <dbReference type="Proteomes" id="UP000261231"/>
    </source>
</evidence>
<dbReference type="Pfam" id="PF00521">
    <property type="entry name" value="DNA_topoisoIV"/>
    <property type="match status" value="1"/>
</dbReference>
<keyword evidence="4 9" id="KW-0067">ATP-binding</keyword>
<dbReference type="Pfam" id="PF03989">
    <property type="entry name" value="DNA_gyraseA_C"/>
    <property type="match status" value="6"/>
</dbReference>
<dbReference type="InterPro" id="IPR013757">
    <property type="entry name" value="Topo_IIA_A_a_sf"/>
</dbReference>
<dbReference type="InterPro" id="IPR050220">
    <property type="entry name" value="Type_II_DNA_Topoisomerases"/>
</dbReference>
<keyword evidence="6 9" id="KW-0238">DNA-binding</keyword>
<dbReference type="OrthoDB" id="9806486at2"/>
<dbReference type="PROSITE" id="PS52040">
    <property type="entry name" value="TOPO_IIA"/>
    <property type="match status" value="1"/>
</dbReference>
<dbReference type="GO" id="GO:0034335">
    <property type="term" value="F:DNA negative supercoiling activity"/>
    <property type="evidence" value="ECO:0007669"/>
    <property type="project" value="UniProtKB-ARBA"/>
</dbReference>
<name>A0A3E2XMN4_9FIRM</name>
<dbReference type="Proteomes" id="UP000261231">
    <property type="component" value="Unassembled WGS sequence"/>
</dbReference>
<sequence length="849" mass="95635">MDDKIFDKIHEVDLKERMETFYIDYAMSVIASRALPDVRDGLKPVQRRILYAMIELNNGPDKPHRKCARIVGDAMGKYHPHGDSSIYGALVNMAQDWSTRYPLVDGHGNFGSMDGDGAAAMRYTEARLSKISMEMMADINKDTVDFQPNFDETEKEPVVLPSRYPNLLVNGTTGIAVGMATNIPPHNLRETIDGVIKIIDNRVEENRETTIEELMEIIKGPDFPTGAMILGKNGINQAYRTGRGKLKVRAVTDIETMPNGRHRIVATELPYMVNKAKLIEKIAELVKDKRIEGISDLRDESSREGLRVVIELKKDANPNVVLNQLYKHTQLQDTYGVIMLALVNNQPMILNLKQMLELYLKHQEEVVTRRTRFELNKAEERAHILQGLLIALDHIDEVISIIRSSKNVAEAKTRLMETFGLTEVQAQAIVDMRLRALTGLEREKIENEYNELMKRIGELKAILADEKLLLGVIREEIKLIRDKYGDDRKTSLGVDDDEITVEDLIKRENTVIAMTQLGYIKRMTMDNFRSQNRGGRGIKGMTKLDEDCITELMMANTHDYILFFTNKGRVFRLKGYEIPEASRIARGTALINLLQLEPGEKVTATIPLEKYENDKYLFMATKNGMVKKTSIMEYINVRKTGLLAIGLREDDELIEVKVTDESDLIYLVSQKGMSICFKQDNVRATGRTSMGVIGMDLDADDLIVGMQVSSQGEAVLIVSEKGLGKRTMLEEFNVQNRGGKGLKCYKITDKTGLVVGVKCVNAEDELMIITTGGIIIRMPVEGISILKRITSGVKLIQLDEGSVVASIAKIREDMKDDEETSDEQSEEDGMTEEVLENDSVDNSEENEIE</sequence>
<dbReference type="SUPFAM" id="SSF56719">
    <property type="entry name" value="Type II DNA topoisomerase"/>
    <property type="match status" value="1"/>
</dbReference>
<dbReference type="FunFam" id="1.10.268.10:FF:000001">
    <property type="entry name" value="DNA gyrase subunit A"/>
    <property type="match status" value="1"/>
</dbReference>
<keyword evidence="5 9" id="KW-0799">Topoisomerase</keyword>
<comment type="function">
    <text evidence="9">A type II topoisomerase that negatively supercoils closed circular double-stranded (ds) DNA in an ATP-dependent manner to modulate DNA topology and maintain chromosomes in an underwound state. Negative supercoiling favors strand separation, and DNA replication, transcription, recombination and repair, all of which involve strand separation. Also able to catalyze the interconversion of other topological isomers of dsDNA rings, including catenanes and knotted rings. Type II topoisomerases break and join 2 DNA strands simultaneously in an ATP-dependent manner.</text>
</comment>
<dbReference type="InterPro" id="IPR035516">
    <property type="entry name" value="Gyrase/topoIV_suA_C"/>
</dbReference>
<evidence type="ECO:0000259" key="12">
    <source>
        <dbReference type="PROSITE" id="PS52040"/>
    </source>
</evidence>